<evidence type="ECO:0000256" key="3">
    <source>
        <dbReference type="ARBA" id="ARBA00022475"/>
    </source>
</evidence>
<evidence type="ECO:0000313" key="12">
    <source>
        <dbReference type="Proteomes" id="UP000285301"/>
    </source>
</evidence>
<comment type="similarity">
    <text evidence="2 8">Belongs to the G-protein coupled receptor 1 family.</text>
</comment>
<dbReference type="Pfam" id="PF00001">
    <property type="entry name" value="7tm_1"/>
    <property type="match status" value="1"/>
</dbReference>
<keyword evidence="12" id="KW-1185">Reference proteome</keyword>
<dbReference type="GO" id="GO:0005886">
    <property type="term" value="C:plasma membrane"/>
    <property type="evidence" value="ECO:0007669"/>
    <property type="project" value="UniProtKB-SubCell"/>
</dbReference>
<keyword evidence="6 9" id="KW-0472">Membrane</keyword>
<reference evidence="11 12" key="1">
    <citation type="journal article" date="2018" name="Gigascience">
        <title>Genomes of trombidid mites reveal novel predicted allergens and laterally-transferred genes associated with secondary metabolism.</title>
        <authorList>
            <person name="Dong X."/>
            <person name="Chaisiri K."/>
            <person name="Xia D."/>
            <person name="Armstrong S.D."/>
            <person name="Fang Y."/>
            <person name="Donnelly M.J."/>
            <person name="Kadowaki T."/>
            <person name="McGarry J.W."/>
            <person name="Darby A.C."/>
            <person name="Makepeace B.L."/>
        </authorList>
    </citation>
    <scope>NUCLEOTIDE SEQUENCE [LARGE SCALE GENOMIC DNA]</scope>
    <source>
        <strain evidence="11">UoL-WK</strain>
    </source>
</reference>
<evidence type="ECO:0000256" key="4">
    <source>
        <dbReference type="ARBA" id="ARBA00022692"/>
    </source>
</evidence>
<keyword evidence="4 8" id="KW-0812">Transmembrane</keyword>
<proteinExistence type="inferred from homology"/>
<dbReference type="PANTHER" id="PTHR24241">
    <property type="entry name" value="NEUROPEPTIDE RECEPTOR-RELATED G-PROTEIN COUPLED RECEPTOR"/>
    <property type="match status" value="1"/>
</dbReference>
<dbReference type="Gene3D" id="1.20.1070.10">
    <property type="entry name" value="Rhodopsin 7-helix transmembrane proteins"/>
    <property type="match status" value="1"/>
</dbReference>
<dbReference type="STRING" id="1965070.A0A443R706"/>
<evidence type="ECO:0000313" key="11">
    <source>
        <dbReference type="EMBL" id="RWS11052.1"/>
    </source>
</evidence>
<dbReference type="GO" id="GO:0042277">
    <property type="term" value="F:peptide binding"/>
    <property type="evidence" value="ECO:0007669"/>
    <property type="project" value="TreeGrafter"/>
</dbReference>
<keyword evidence="8" id="KW-0807">Transducer</keyword>
<dbReference type="InterPro" id="IPR000276">
    <property type="entry name" value="GPCR_Rhodpsn"/>
</dbReference>
<evidence type="ECO:0000256" key="6">
    <source>
        <dbReference type="ARBA" id="ARBA00023136"/>
    </source>
</evidence>
<dbReference type="GO" id="GO:0004930">
    <property type="term" value="F:G protein-coupled receptor activity"/>
    <property type="evidence" value="ECO:0007669"/>
    <property type="project" value="UniProtKB-KW"/>
</dbReference>
<dbReference type="OrthoDB" id="6508212at2759"/>
<dbReference type="PROSITE" id="PS50262">
    <property type="entry name" value="G_PROTEIN_RECEP_F1_2"/>
    <property type="match status" value="1"/>
</dbReference>
<keyword evidence="8" id="KW-0297">G-protein coupled receptor</keyword>
<dbReference type="PRINTS" id="PR00237">
    <property type="entry name" value="GPCRRHODOPSN"/>
</dbReference>
<keyword evidence="3" id="KW-1003">Cell membrane</keyword>
<dbReference type="PANTHER" id="PTHR24241:SF59">
    <property type="entry name" value="ADIPOKINETIC HORMONE RECEPTOR, ISOFORM C"/>
    <property type="match status" value="1"/>
</dbReference>
<dbReference type="SUPFAM" id="SSF81321">
    <property type="entry name" value="Family A G protein-coupled receptor-like"/>
    <property type="match status" value="1"/>
</dbReference>
<evidence type="ECO:0000259" key="10">
    <source>
        <dbReference type="PROSITE" id="PS50262"/>
    </source>
</evidence>
<evidence type="ECO:0000256" key="9">
    <source>
        <dbReference type="SAM" id="Phobius"/>
    </source>
</evidence>
<keyword evidence="5 9" id="KW-1133">Transmembrane helix</keyword>
<evidence type="ECO:0000256" key="7">
    <source>
        <dbReference type="ARBA" id="ARBA00023170"/>
    </source>
</evidence>
<comment type="subcellular location">
    <subcellularLocation>
        <location evidence="1">Cell membrane</location>
        <topology evidence="1">Multi-pass membrane protein</topology>
    </subcellularLocation>
</comment>
<organism evidence="11 12">
    <name type="scientific">Dinothrombium tinctorium</name>
    <dbReference type="NCBI Taxonomy" id="1965070"/>
    <lineage>
        <taxon>Eukaryota</taxon>
        <taxon>Metazoa</taxon>
        <taxon>Ecdysozoa</taxon>
        <taxon>Arthropoda</taxon>
        <taxon>Chelicerata</taxon>
        <taxon>Arachnida</taxon>
        <taxon>Acari</taxon>
        <taxon>Acariformes</taxon>
        <taxon>Trombidiformes</taxon>
        <taxon>Prostigmata</taxon>
        <taxon>Anystina</taxon>
        <taxon>Parasitengona</taxon>
        <taxon>Trombidioidea</taxon>
        <taxon>Trombidiidae</taxon>
        <taxon>Dinothrombium</taxon>
    </lineage>
</organism>
<sequence length="156" mass="17795">MEETLNVTTGESDSYEHLSKVNVIEIVIYSIFFVVGGATNLMVLYNLYMTSLYKTSRHDFLLLNLVIADSMVCFALIPTEIGWRLTGFWLANNIGCKLFQFARVFAIYLSSLILICISIDRYYAVNHPFEYNQADHLIRFCVKTAWALSAISSIPQ</sequence>
<feature type="non-terminal residue" evidence="11">
    <location>
        <position position="156"/>
    </location>
</feature>
<feature type="transmembrane region" description="Helical" evidence="9">
    <location>
        <begin position="60"/>
        <end position="78"/>
    </location>
</feature>
<dbReference type="GO" id="GO:0032870">
    <property type="term" value="P:cellular response to hormone stimulus"/>
    <property type="evidence" value="ECO:0007669"/>
    <property type="project" value="TreeGrafter"/>
</dbReference>
<dbReference type="PROSITE" id="PS00237">
    <property type="entry name" value="G_PROTEIN_RECEP_F1_1"/>
    <property type="match status" value="1"/>
</dbReference>
<evidence type="ECO:0000256" key="1">
    <source>
        <dbReference type="ARBA" id="ARBA00004651"/>
    </source>
</evidence>
<evidence type="ECO:0000256" key="5">
    <source>
        <dbReference type="ARBA" id="ARBA00022989"/>
    </source>
</evidence>
<accession>A0A443R706</accession>
<feature type="domain" description="G-protein coupled receptors family 1 profile" evidence="10">
    <location>
        <begin position="39"/>
        <end position="156"/>
    </location>
</feature>
<dbReference type="EMBL" id="NCKU01001866">
    <property type="protein sequence ID" value="RWS11052.1"/>
    <property type="molecule type" value="Genomic_DNA"/>
</dbReference>
<dbReference type="AlphaFoldDB" id="A0A443R706"/>
<dbReference type="Proteomes" id="UP000285301">
    <property type="component" value="Unassembled WGS sequence"/>
</dbReference>
<feature type="transmembrane region" description="Helical" evidence="9">
    <location>
        <begin position="98"/>
        <end position="119"/>
    </location>
</feature>
<keyword evidence="7 8" id="KW-0675">Receptor</keyword>
<comment type="caution">
    <text evidence="11">The sequence shown here is derived from an EMBL/GenBank/DDBJ whole genome shotgun (WGS) entry which is preliminary data.</text>
</comment>
<feature type="transmembrane region" description="Helical" evidence="9">
    <location>
        <begin position="26"/>
        <end position="48"/>
    </location>
</feature>
<evidence type="ECO:0000256" key="2">
    <source>
        <dbReference type="ARBA" id="ARBA00010663"/>
    </source>
</evidence>
<name>A0A443R706_9ACAR</name>
<gene>
    <name evidence="11" type="ORF">B4U79_09213</name>
</gene>
<dbReference type="InterPro" id="IPR017452">
    <property type="entry name" value="GPCR_Rhodpsn_7TM"/>
</dbReference>
<evidence type="ECO:0000256" key="8">
    <source>
        <dbReference type="RuleBase" id="RU000688"/>
    </source>
</evidence>
<protein>
    <submittedName>
        <fullName evidence="11">Gonadotropin-releasing hormone II receptor-like protein</fullName>
    </submittedName>
</protein>